<comment type="caution">
    <text evidence="1">The sequence shown here is derived from an EMBL/GenBank/DDBJ whole genome shotgun (WGS) entry which is preliminary data.</text>
</comment>
<name>A0ACC0DED1_9PEZI</name>
<sequence length="545" mass="62545">MPNEIRSTQRAPKSCTACYAKKIKCSREVPCRQCVDRGSPAECRREVVRVKGRIRTADTSQSSPTYADLLQENHRLRALLTGQSSGADAELPGRPQSLTDRTEWYEIQLFAMVERSPEARSVWREEDILMPSRTCSNAILAIAPQWTFWIHFALSLPQFHQDHEKFWRLYSAQSSMDVAEPLWMAVYFSVLASTLLFMPDEIVAASSPPCSNYELLLRNWYNAALFFLDKGDFTGRPHINTVQAITILGIIFHNMGDISRHKTLGSVALRMAQQLKLGDDFAQQEESFSEQQVRRRLWWTLIICEWLPVPFRTPFINDVDFDCQLPDNVDDDELTSPSSRRLSRSKPRPVQYHILMAKLATIYYRFRYKLRIRDWSAEEITQIVLAADDELANTIGDLPPFLTLSDTNDERDAAQPWIKWQRQNLAIAFLYYRIAINRVLQQYWLQESLNKTRVRAICLSSAQAIIRSIVAKGLDASKFRPWAIALNVFSASVTLLLEATSSQISGSDYSAEIEQGIEFLRSITPYSPLAYHGVKLLEELRQSKM</sequence>
<dbReference type="EMBL" id="MU394289">
    <property type="protein sequence ID" value="KAI6090775.1"/>
    <property type="molecule type" value="Genomic_DNA"/>
</dbReference>
<reference evidence="1 2" key="1">
    <citation type="journal article" date="2022" name="New Phytol.">
        <title>Ecological generalism drives hyperdiversity of secondary metabolite gene clusters in xylarialean endophytes.</title>
        <authorList>
            <person name="Franco M.E.E."/>
            <person name="Wisecaver J.H."/>
            <person name="Arnold A.E."/>
            <person name="Ju Y.M."/>
            <person name="Slot J.C."/>
            <person name="Ahrendt S."/>
            <person name="Moore L.P."/>
            <person name="Eastman K.E."/>
            <person name="Scott K."/>
            <person name="Konkel Z."/>
            <person name="Mondo S.J."/>
            <person name="Kuo A."/>
            <person name="Hayes R.D."/>
            <person name="Haridas S."/>
            <person name="Andreopoulos B."/>
            <person name="Riley R."/>
            <person name="LaButti K."/>
            <person name="Pangilinan J."/>
            <person name="Lipzen A."/>
            <person name="Amirebrahimi M."/>
            <person name="Yan J."/>
            <person name="Adam C."/>
            <person name="Keymanesh K."/>
            <person name="Ng V."/>
            <person name="Louie K."/>
            <person name="Northen T."/>
            <person name="Drula E."/>
            <person name="Henrissat B."/>
            <person name="Hsieh H.M."/>
            <person name="Youens-Clark K."/>
            <person name="Lutzoni F."/>
            <person name="Miadlikowska J."/>
            <person name="Eastwood D.C."/>
            <person name="Hamelin R.C."/>
            <person name="Grigoriev I.V."/>
            <person name="U'Ren J.M."/>
        </authorList>
    </citation>
    <scope>NUCLEOTIDE SEQUENCE [LARGE SCALE GENOMIC DNA]</scope>
    <source>
        <strain evidence="1 2">ER1909</strain>
    </source>
</reference>
<dbReference type="Proteomes" id="UP001497680">
    <property type="component" value="Unassembled WGS sequence"/>
</dbReference>
<accession>A0ACC0DED1</accession>
<protein>
    <submittedName>
        <fullName evidence="1">Uncharacterized protein</fullName>
    </submittedName>
</protein>
<organism evidence="1 2">
    <name type="scientific">Hypoxylon rubiginosum</name>
    <dbReference type="NCBI Taxonomy" id="110542"/>
    <lineage>
        <taxon>Eukaryota</taxon>
        <taxon>Fungi</taxon>
        <taxon>Dikarya</taxon>
        <taxon>Ascomycota</taxon>
        <taxon>Pezizomycotina</taxon>
        <taxon>Sordariomycetes</taxon>
        <taxon>Xylariomycetidae</taxon>
        <taxon>Xylariales</taxon>
        <taxon>Hypoxylaceae</taxon>
        <taxon>Hypoxylon</taxon>
    </lineage>
</organism>
<keyword evidence="2" id="KW-1185">Reference proteome</keyword>
<gene>
    <name evidence="1" type="ORF">F4821DRAFT_10108</name>
</gene>
<proteinExistence type="predicted"/>
<evidence type="ECO:0000313" key="2">
    <source>
        <dbReference type="Proteomes" id="UP001497680"/>
    </source>
</evidence>
<evidence type="ECO:0000313" key="1">
    <source>
        <dbReference type="EMBL" id="KAI6090775.1"/>
    </source>
</evidence>